<feature type="chain" id="PRO_5021032557" evidence="1">
    <location>
        <begin position="33"/>
        <end position="260"/>
    </location>
</feature>
<dbReference type="RefSeq" id="WP_165917426.1">
    <property type="nucleotide sequence ID" value="NZ_CBCSGL010000007.1"/>
</dbReference>
<evidence type="ECO:0000313" key="3">
    <source>
        <dbReference type="Proteomes" id="UP000295110"/>
    </source>
</evidence>
<gene>
    <name evidence="2" type="ORF">EV671_100193</name>
</gene>
<proteinExistence type="predicted"/>
<feature type="signal peptide" evidence="1">
    <location>
        <begin position="1"/>
        <end position="32"/>
    </location>
</feature>
<dbReference type="SUPFAM" id="SSF53850">
    <property type="entry name" value="Periplasmic binding protein-like II"/>
    <property type="match status" value="1"/>
</dbReference>
<dbReference type="EMBL" id="SMBU01000001">
    <property type="protein sequence ID" value="TCV04338.1"/>
    <property type="molecule type" value="Genomic_DNA"/>
</dbReference>
<dbReference type="AlphaFoldDB" id="A0A4R3VKE6"/>
<evidence type="ECO:0000256" key="1">
    <source>
        <dbReference type="SAM" id="SignalP"/>
    </source>
</evidence>
<name>A0A4R3VKE6_ROSSA</name>
<comment type="caution">
    <text evidence="2">The sequence shown here is derived from an EMBL/GenBank/DDBJ whole genome shotgun (WGS) entry which is preliminary data.</text>
</comment>
<keyword evidence="1" id="KW-0732">Signal</keyword>
<accession>A0A4R3VKE6</accession>
<organism evidence="2 3">
    <name type="scientific">Roseateles saccharophilus</name>
    <name type="common">Pseudomonas saccharophila</name>
    <dbReference type="NCBI Taxonomy" id="304"/>
    <lineage>
        <taxon>Bacteria</taxon>
        <taxon>Pseudomonadati</taxon>
        <taxon>Pseudomonadota</taxon>
        <taxon>Betaproteobacteria</taxon>
        <taxon>Burkholderiales</taxon>
        <taxon>Sphaerotilaceae</taxon>
        <taxon>Roseateles</taxon>
    </lineage>
</organism>
<evidence type="ECO:0000313" key="2">
    <source>
        <dbReference type="EMBL" id="TCV04338.1"/>
    </source>
</evidence>
<dbReference type="Gene3D" id="3.40.190.10">
    <property type="entry name" value="Periplasmic binding protein-like II"/>
    <property type="match status" value="2"/>
</dbReference>
<keyword evidence="3" id="KW-1185">Reference proteome</keyword>
<sequence>MPHPPLHIRRRRLAAWLALPVLPLGLAPCAVGQPEPVQIASWDRSTNPLIGVSEALLARLYAEVGQPMRFVDLPARRAGLLLRSGEVDANTHRAHDFIEANPGVVAVATPLNHVQLRAYARDPALALAGWAELTRWRVAHLRGVVRVEQLMPAGVHRVEAGSLKELWRLLATEAADVAILSEPAGSPTQKPAGVPGLRRLETVLDEHSVHHVLAGRHAALAQKLNAALLRLQASGELDTLRESTLQALLKRQGGADNPRP</sequence>
<dbReference type="Proteomes" id="UP000295110">
    <property type="component" value="Unassembled WGS sequence"/>
</dbReference>
<reference evidence="2 3" key="1">
    <citation type="submission" date="2019-03" db="EMBL/GenBank/DDBJ databases">
        <title>Genomic Encyclopedia of Type Strains, Phase IV (KMG-IV): sequencing the most valuable type-strain genomes for metagenomic binning, comparative biology and taxonomic classification.</title>
        <authorList>
            <person name="Goeker M."/>
        </authorList>
    </citation>
    <scope>NUCLEOTIDE SEQUENCE [LARGE SCALE GENOMIC DNA]</scope>
    <source>
        <strain evidence="2 3">DSM 654</strain>
    </source>
</reference>
<protein>
    <submittedName>
        <fullName evidence="2">ABC-type amino acid transport substrate-binding protein</fullName>
    </submittedName>
</protein>